<evidence type="ECO:0000256" key="1">
    <source>
        <dbReference type="SAM" id="MobiDB-lite"/>
    </source>
</evidence>
<name>A0AAV6KLB3_9ERIC</name>
<comment type="caution">
    <text evidence="2">The sequence shown here is derived from an EMBL/GenBank/DDBJ whole genome shotgun (WGS) entry which is preliminary data.</text>
</comment>
<feature type="compositionally biased region" description="Polar residues" evidence="1">
    <location>
        <begin position="116"/>
        <end position="130"/>
    </location>
</feature>
<dbReference type="EMBL" id="JACTNZ010000004">
    <property type="protein sequence ID" value="KAG5552978.1"/>
    <property type="molecule type" value="Genomic_DNA"/>
</dbReference>
<feature type="compositionally biased region" description="Polar residues" evidence="1">
    <location>
        <begin position="49"/>
        <end position="72"/>
    </location>
</feature>
<proteinExistence type="predicted"/>
<dbReference type="Proteomes" id="UP000823749">
    <property type="component" value="Chromosome 4"/>
</dbReference>
<evidence type="ECO:0000313" key="2">
    <source>
        <dbReference type="EMBL" id="KAG5552978.1"/>
    </source>
</evidence>
<feature type="region of interest" description="Disordered" evidence="1">
    <location>
        <begin position="29"/>
        <end position="92"/>
    </location>
</feature>
<feature type="region of interest" description="Disordered" evidence="1">
    <location>
        <begin position="111"/>
        <end position="149"/>
    </location>
</feature>
<reference evidence="2" key="1">
    <citation type="submission" date="2020-08" db="EMBL/GenBank/DDBJ databases">
        <title>Plant Genome Project.</title>
        <authorList>
            <person name="Zhang R.-G."/>
        </authorList>
    </citation>
    <scope>NUCLEOTIDE SEQUENCE</scope>
    <source>
        <strain evidence="2">WSP0</strain>
        <tissue evidence="2">Leaf</tissue>
    </source>
</reference>
<keyword evidence="3" id="KW-1185">Reference proteome</keyword>
<accession>A0AAV6KLB3</accession>
<organism evidence="2 3">
    <name type="scientific">Rhododendron griersonianum</name>
    <dbReference type="NCBI Taxonomy" id="479676"/>
    <lineage>
        <taxon>Eukaryota</taxon>
        <taxon>Viridiplantae</taxon>
        <taxon>Streptophyta</taxon>
        <taxon>Embryophyta</taxon>
        <taxon>Tracheophyta</taxon>
        <taxon>Spermatophyta</taxon>
        <taxon>Magnoliopsida</taxon>
        <taxon>eudicotyledons</taxon>
        <taxon>Gunneridae</taxon>
        <taxon>Pentapetalae</taxon>
        <taxon>asterids</taxon>
        <taxon>Ericales</taxon>
        <taxon>Ericaceae</taxon>
        <taxon>Ericoideae</taxon>
        <taxon>Rhodoreae</taxon>
        <taxon>Rhododendron</taxon>
    </lineage>
</organism>
<feature type="compositionally biased region" description="Polar residues" evidence="1">
    <location>
        <begin position="29"/>
        <end position="40"/>
    </location>
</feature>
<gene>
    <name evidence="2" type="ORF">RHGRI_010963</name>
</gene>
<feature type="compositionally biased region" description="Low complexity" evidence="1">
    <location>
        <begin position="74"/>
        <end position="90"/>
    </location>
</feature>
<sequence>MADGTVSIADGLGLKALDFNELRRRQQISEFSHSSQSRPNLTEVGHTNMRGNSGDSRSRINLGNTIHASYSDGSRVSSPKTSKQSSPSRKLQQVFEEALVREAGERASELLAGKTKNGSISDHTISQDSDGSGALSPKSQINPNPKDAQKFQQQQVTHLHGNTYQFQRTPAEVQDKQGMRSESEARMLEIVSRLEDELNLSEDPFVLDVVTAKLQSIQ</sequence>
<evidence type="ECO:0000313" key="3">
    <source>
        <dbReference type="Proteomes" id="UP000823749"/>
    </source>
</evidence>
<protein>
    <submittedName>
        <fullName evidence="2">Uncharacterized protein</fullName>
    </submittedName>
</protein>
<dbReference type="AlphaFoldDB" id="A0AAV6KLB3"/>